<gene>
    <name evidence="1" type="ORF">METZ01_LOCUS328698</name>
</gene>
<reference evidence="1" key="1">
    <citation type="submission" date="2018-05" db="EMBL/GenBank/DDBJ databases">
        <authorList>
            <person name="Lanie J.A."/>
            <person name="Ng W.-L."/>
            <person name="Kazmierczak K.M."/>
            <person name="Andrzejewski T.M."/>
            <person name="Davidsen T.M."/>
            <person name="Wayne K.J."/>
            <person name="Tettelin H."/>
            <person name="Glass J.I."/>
            <person name="Rusch D."/>
            <person name="Podicherti R."/>
            <person name="Tsui H.-C.T."/>
            <person name="Winkler M.E."/>
        </authorList>
    </citation>
    <scope>NUCLEOTIDE SEQUENCE</scope>
</reference>
<evidence type="ECO:0000313" key="1">
    <source>
        <dbReference type="EMBL" id="SVC75844.1"/>
    </source>
</evidence>
<protein>
    <submittedName>
        <fullName evidence="1">Uncharacterized protein</fullName>
    </submittedName>
</protein>
<dbReference type="EMBL" id="UINC01109193">
    <property type="protein sequence ID" value="SVC75844.1"/>
    <property type="molecule type" value="Genomic_DNA"/>
</dbReference>
<organism evidence="1">
    <name type="scientific">marine metagenome</name>
    <dbReference type="NCBI Taxonomy" id="408172"/>
    <lineage>
        <taxon>unclassified sequences</taxon>
        <taxon>metagenomes</taxon>
        <taxon>ecological metagenomes</taxon>
    </lineage>
</organism>
<accession>A0A382PR84</accession>
<name>A0A382PR84_9ZZZZ</name>
<sequence length="50" mass="5759">MVAQNFDEELDNIVTLESNIAAKKIDFKANLNTANYDLKYHKLEFNLDPS</sequence>
<dbReference type="AlphaFoldDB" id="A0A382PR84"/>
<proteinExistence type="predicted"/>
<feature type="non-terminal residue" evidence="1">
    <location>
        <position position="50"/>
    </location>
</feature>